<sequence length="218" mass="24833">MQNGQKIEIPWGGEATLKALQNCFDKGDLLAPLQALKASRDGLAPLPAWAHHTFSDRYAKLLCGKIDGLHDPEQLYLTGLKTSFRQTVRASAYQYVRAWQRLPFLYKWMPRKTIKLWFEDLIQWPGGGYLDALRYAREGLKDTDFEAASQTIRRDRSGRKPPVPWGRWEVEIDLGLRGHESSLFGIESDDVPPHVGAILKMHPQVHPLNHIPGDKSKK</sequence>
<proteinExistence type="predicted"/>
<reference evidence="2" key="1">
    <citation type="submission" date="2018-12" db="EMBL/GenBank/DDBJ databases">
        <title>Complete genome sequence of Roseovarius sp. MME-070.</title>
        <authorList>
            <person name="Nam Y.-D."/>
            <person name="Kang J."/>
            <person name="Chung W.-H."/>
            <person name="Park Y.S."/>
        </authorList>
    </citation>
    <scope>NUCLEOTIDE SEQUENCE [LARGE SCALE GENOMIC DNA]</scope>
    <source>
        <strain evidence="2">MME-070</strain>
    </source>
</reference>
<dbReference type="AlphaFoldDB" id="A0A6I6IN13"/>
<name>A0A6I6IN13_9RHOB</name>
<protein>
    <submittedName>
        <fullName evidence="1">Uncharacterized protein</fullName>
    </submittedName>
</protein>
<keyword evidence="2" id="KW-1185">Reference proteome</keyword>
<accession>A0A6I6IN13</accession>
<organism evidence="1 2">
    <name type="scientific">Roseovarius faecimaris</name>
    <dbReference type="NCBI Taxonomy" id="2494550"/>
    <lineage>
        <taxon>Bacteria</taxon>
        <taxon>Pseudomonadati</taxon>
        <taxon>Pseudomonadota</taxon>
        <taxon>Alphaproteobacteria</taxon>
        <taxon>Rhodobacterales</taxon>
        <taxon>Roseobacteraceae</taxon>
        <taxon>Roseovarius</taxon>
    </lineage>
</organism>
<dbReference type="Proteomes" id="UP000428330">
    <property type="component" value="Chromosome"/>
</dbReference>
<evidence type="ECO:0000313" key="1">
    <source>
        <dbReference type="EMBL" id="QGX97193.1"/>
    </source>
</evidence>
<dbReference type="EMBL" id="CP034348">
    <property type="protein sequence ID" value="QGX97193.1"/>
    <property type="molecule type" value="Genomic_DNA"/>
</dbReference>
<evidence type="ECO:0000313" key="2">
    <source>
        <dbReference type="Proteomes" id="UP000428330"/>
    </source>
</evidence>
<dbReference type="RefSeq" id="WP_157705697.1">
    <property type="nucleotide sequence ID" value="NZ_CP034348.1"/>
</dbReference>
<dbReference type="KEGG" id="rom:EI983_02415"/>
<gene>
    <name evidence="1" type="ORF">EI983_02415</name>
</gene>